<organism evidence="1 2">
    <name type="scientific">Vibrio alginolyticus (strain ATCC 17749 / DSM 2171 / NBRC 15630 / NCIMB 1903 / NCTC 12160 / XII-53)</name>
    <dbReference type="NCBI Taxonomy" id="1219076"/>
    <lineage>
        <taxon>Bacteria</taxon>
        <taxon>Pseudomonadati</taxon>
        <taxon>Pseudomonadota</taxon>
        <taxon>Gammaproteobacteria</taxon>
        <taxon>Vibrionales</taxon>
        <taxon>Vibrionaceae</taxon>
        <taxon>Vibrio</taxon>
    </lineage>
</organism>
<dbReference type="AlphaFoldDB" id="A0A2I3C4V1"/>
<dbReference type="KEGG" id="vag:N646_0854"/>
<dbReference type="Proteomes" id="UP000016714">
    <property type="component" value="Chromosome 1"/>
</dbReference>
<dbReference type="EMBL" id="CP006718">
    <property type="protein sequence ID" value="AGV16687.1"/>
    <property type="molecule type" value="Genomic_DNA"/>
</dbReference>
<accession>A0A2I3C4V1</accession>
<proteinExistence type="predicted"/>
<gene>
    <name evidence="1" type="ORF">N646_0854</name>
</gene>
<reference evidence="1 2" key="1">
    <citation type="journal article" date="2015" name="Genome Announc.">
        <title>Complete genome sequence of Vibrio alginolyticus ATCC 17749.</title>
        <authorList>
            <person name="Liu X.F."/>
            <person name="Cao Y."/>
            <person name="Zhang H.L."/>
            <person name="Chen Y.J."/>
            <person name="Hu C.J."/>
        </authorList>
    </citation>
    <scope>NUCLEOTIDE SEQUENCE [LARGE SCALE GENOMIC DNA]</scope>
    <source>
        <strain evidence="2">ATCC 17749 / DSM 2171 / NBRC 15630 / NCIMB 1903 / NCTC 12160 / XII-53</strain>
    </source>
</reference>
<evidence type="ECO:0000313" key="2">
    <source>
        <dbReference type="Proteomes" id="UP000016714"/>
    </source>
</evidence>
<sequence>MALDVKFSLWVYRLRFLTFGLFLWRGFFGAEKFSEKQAFLCRSCSSLKPVFFANLKTVKRAVKHVFLLANLRLEVSFQFGSFPFSFMVLSQQLRAIFQCIGMYQRLCGQRTNKQFKRDS</sequence>
<name>A0A2I3C4V1_VIBAX</name>
<dbReference type="HOGENOM" id="CLU_2060471_0_0_6"/>
<protein>
    <submittedName>
        <fullName evidence="1">Uncharacterized protein</fullName>
    </submittedName>
</protein>
<evidence type="ECO:0000313" key="1">
    <source>
        <dbReference type="EMBL" id="AGV16687.1"/>
    </source>
</evidence>